<dbReference type="EMBL" id="JAENIK010000004">
    <property type="protein sequence ID" value="MBK1814923.1"/>
    <property type="molecule type" value="Genomic_DNA"/>
</dbReference>
<dbReference type="InterPro" id="IPR050312">
    <property type="entry name" value="IolE/XylAMocC-like"/>
</dbReference>
<dbReference type="GO" id="GO:0016853">
    <property type="term" value="F:isomerase activity"/>
    <property type="evidence" value="ECO:0007669"/>
    <property type="project" value="UniProtKB-KW"/>
</dbReference>
<gene>
    <name evidence="3" type="ORF">JIN84_04810</name>
</gene>
<dbReference type="Gene3D" id="3.20.20.150">
    <property type="entry name" value="Divalent-metal-dependent TIM barrel enzymes"/>
    <property type="match status" value="1"/>
</dbReference>
<feature type="chain" id="PRO_5037435418" evidence="1">
    <location>
        <begin position="19"/>
        <end position="282"/>
    </location>
</feature>
<protein>
    <submittedName>
        <fullName evidence="3">Sugar phosphate isomerase/epimerase</fullName>
    </submittedName>
</protein>
<keyword evidence="3" id="KW-0413">Isomerase</keyword>
<feature type="domain" description="Xylose isomerase-like TIM barrel" evidence="2">
    <location>
        <begin position="139"/>
        <end position="278"/>
    </location>
</feature>
<sequence>MRKSPILLALALIANLTAAPIPEAAYENGLAIGCQAYSFKEFSAFEAIAKTKEAGGKTIEFYPGQKLKPDSPKDEVVHHNASNKVVDALLAECKRQGVFPVNYGVVGANNPAEVNKIMAFAKKMGLYAVCTESTEQIAAWEAAAKETDVKVAFHEHGGSMSRPDYKVWHPLYILGVVESRDKRVGACADLGHWCTSNLKPVECLRILKGRVISVHLKDKSEMGGKGVVVPAGQGVVDVAACIEELKKQKFDGHFSIEHENDWKDSVPKIKESVEFTKAEWAK</sequence>
<dbReference type="RefSeq" id="WP_200349871.1">
    <property type="nucleotide sequence ID" value="NZ_BAABHZ010000010.1"/>
</dbReference>
<keyword evidence="1" id="KW-0732">Signal</keyword>
<dbReference type="AlphaFoldDB" id="A0A934QYB3"/>
<evidence type="ECO:0000313" key="4">
    <source>
        <dbReference type="Proteomes" id="UP000600139"/>
    </source>
</evidence>
<dbReference type="PANTHER" id="PTHR12110:SF41">
    <property type="entry name" value="INOSOSE DEHYDRATASE"/>
    <property type="match status" value="1"/>
</dbReference>
<accession>A0A934QYB3</accession>
<evidence type="ECO:0000256" key="1">
    <source>
        <dbReference type="SAM" id="SignalP"/>
    </source>
</evidence>
<reference evidence="3" key="1">
    <citation type="submission" date="2021-01" db="EMBL/GenBank/DDBJ databases">
        <title>Modified the classification status of verrucomicrobia.</title>
        <authorList>
            <person name="Feng X."/>
        </authorList>
    </citation>
    <scope>NUCLEOTIDE SEQUENCE</scope>
    <source>
        <strain evidence="3">JCM 18052</strain>
    </source>
</reference>
<dbReference type="Pfam" id="PF01261">
    <property type="entry name" value="AP_endonuc_2"/>
    <property type="match status" value="1"/>
</dbReference>
<dbReference type="InterPro" id="IPR013022">
    <property type="entry name" value="Xyl_isomerase-like_TIM-brl"/>
</dbReference>
<evidence type="ECO:0000313" key="3">
    <source>
        <dbReference type="EMBL" id="MBK1814923.1"/>
    </source>
</evidence>
<comment type="caution">
    <text evidence="3">The sequence shown here is derived from an EMBL/GenBank/DDBJ whole genome shotgun (WGS) entry which is preliminary data.</text>
</comment>
<keyword evidence="4" id="KW-1185">Reference proteome</keyword>
<name>A0A934QYB3_9BACT</name>
<organism evidence="3 4">
    <name type="scientific">Luteolibacter yonseiensis</name>
    <dbReference type="NCBI Taxonomy" id="1144680"/>
    <lineage>
        <taxon>Bacteria</taxon>
        <taxon>Pseudomonadati</taxon>
        <taxon>Verrucomicrobiota</taxon>
        <taxon>Verrucomicrobiia</taxon>
        <taxon>Verrucomicrobiales</taxon>
        <taxon>Verrucomicrobiaceae</taxon>
        <taxon>Luteolibacter</taxon>
    </lineage>
</organism>
<feature type="signal peptide" evidence="1">
    <location>
        <begin position="1"/>
        <end position="18"/>
    </location>
</feature>
<dbReference type="InterPro" id="IPR036237">
    <property type="entry name" value="Xyl_isomerase-like_sf"/>
</dbReference>
<dbReference type="Proteomes" id="UP000600139">
    <property type="component" value="Unassembled WGS sequence"/>
</dbReference>
<evidence type="ECO:0000259" key="2">
    <source>
        <dbReference type="Pfam" id="PF01261"/>
    </source>
</evidence>
<dbReference type="PANTHER" id="PTHR12110">
    <property type="entry name" value="HYDROXYPYRUVATE ISOMERASE"/>
    <property type="match status" value="1"/>
</dbReference>
<dbReference type="SUPFAM" id="SSF51658">
    <property type="entry name" value="Xylose isomerase-like"/>
    <property type="match status" value="1"/>
</dbReference>
<proteinExistence type="predicted"/>